<sequence length="348" mass="38678">MGRSTAFSVFPDQGRKFDWHTATISSEKVGSQQCVVRHLEYLLFHVYRKKACGLVGNVGPQIVKSPTVQSRATSPIMAPNITVRVHPVVLFAIVDSYERRNDGAERVIGTLLGSYEKGGVEVTNCFCVPHNESQDEVAVDLEFAKNMFELHKKVNSSEVIVGWYATGPDVTGHSVLIHDYYSREATNPIHLTLDTLMADGKINIKTYTSTPFGVPGKNVGTMFSPCKVEVVGYDAEMVGLKVTQGTKNNKQRSVECIADFDSVSKAAKEMREMLEVVITYVDDVLTGKTPPDNHVGRMLLDIIQSVPQMDHEKFQNMLNSNMKDLLMVVYLSQLTKTQLALNEKLSML</sequence>
<reference evidence="7 9" key="1">
    <citation type="submission" date="2008-03" db="EMBL/GenBank/DDBJ databases">
        <title>Annotation of Ixodes scapularis.</title>
        <authorList>
            <consortium name="Ixodes scapularis Genome Project Consortium"/>
            <person name="Caler E."/>
            <person name="Hannick L.I."/>
            <person name="Bidwell S."/>
            <person name="Joardar V."/>
            <person name="Thiagarajan M."/>
            <person name="Amedeo P."/>
            <person name="Galinsky K.J."/>
            <person name="Schobel S."/>
            <person name="Inman J."/>
            <person name="Hostetler J."/>
            <person name="Miller J."/>
            <person name="Hammond M."/>
            <person name="Megy K."/>
            <person name="Lawson D."/>
            <person name="Kodira C."/>
            <person name="Sutton G."/>
            <person name="Meyer J."/>
            <person name="Hill C.A."/>
            <person name="Birren B."/>
            <person name="Nene V."/>
            <person name="Collins F."/>
            <person name="Alarcon-Chaidez F."/>
            <person name="Wikel S."/>
            <person name="Strausberg R."/>
        </authorList>
    </citation>
    <scope>NUCLEOTIDE SEQUENCE [LARGE SCALE GENOMIC DNA]</scope>
    <source>
        <strain evidence="9">Wikel</strain>
        <strain evidence="7">Wikel colony</strain>
    </source>
</reference>
<organism>
    <name type="scientific">Ixodes scapularis</name>
    <name type="common">Black-legged tick</name>
    <name type="synonym">Deer tick</name>
    <dbReference type="NCBI Taxonomy" id="6945"/>
    <lineage>
        <taxon>Eukaryota</taxon>
        <taxon>Metazoa</taxon>
        <taxon>Ecdysozoa</taxon>
        <taxon>Arthropoda</taxon>
        <taxon>Chelicerata</taxon>
        <taxon>Arachnida</taxon>
        <taxon>Acari</taxon>
        <taxon>Parasitiformes</taxon>
        <taxon>Ixodida</taxon>
        <taxon>Ixodoidea</taxon>
        <taxon>Ixodidae</taxon>
        <taxon>Ixodinae</taxon>
        <taxon>Ixodes</taxon>
    </lineage>
</organism>
<dbReference type="PROSITE" id="PS50249">
    <property type="entry name" value="MPN"/>
    <property type="match status" value="1"/>
</dbReference>
<comment type="function">
    <text evidence="5">Component of the eukaryotic translation initiation factor 3 (eIF-3) complex, which is involved in protein synthesis of a specialized repertoire of mRNAs and, together with other initiation factors, stimulates binding of mRNA and methionyl-tRNAi to the 40S ribosome. The eIF-3 complex specifically targets and initiates translation of a subset of mRNAs involved in cell proliferation.</text>
</comment>
<evidence type="ECO:0000256" key="5">
    <source>
        <dbReference type="HAMAP-Rule" id="MF_03005"/>
    </source>
</evidence>
<dbReference type="GO" id="GO:0003743">
    <property type="term" value="F:translation initiation factor activity"/>
    <property type="evidence" value="ECO:0007669"/>
    <property type="project" value="UniProtKB-UniRule"/>
</dbReference>
<evidence type="ECO:0000256" key="3">
    <source>
        <dbReference type="ARBA" id="ARBA00022917"/>
    </source>
</evidence>
<dbReference type="EMBL" id="ABJB010932304">
    <property type="status" value="NOT_ANNOTATED_CDS"/>
    <property type="molecule type" value="Genomic_DNA"/>
</dbReference>
<accession>B7P2T8</accession>
<dbReference type="AlphaFoldDB" id="B7P2T8"/>
<keyword evidence="9" id="KW-1185">Reference proteome</keyword>
<dbReference type="InterPro" id="IPR037518">
    <property type="entry name" value="MPN"/>
</dbReference>
<gene>
    <name evidence="7" type="ORF">IscW_ISCW001816</name>
</gene>
<dbReference type="Pfam" id="PF13012">
    <property type="entry name" value="MitMem_reg"/>
    <property type="match status" value="1"/>
</dbReference>
<dbReference type="HAMAP" id="MF_03005">
    <property type="entry name" value="eIF3f"/>
    <property type="match status" value="1"/>
</dbReference>
<evidence type="ECO:0000256" key="4">
    <source>
        <dbReference type="ARBA" id="ARBA00059951"/>
    </source>
</evidence>
<dbReference type="InterPro" id="IPR024969">
    <property type="entry name" value="EIF3F/CSN6-like_C"/>
</dbReference>
<evidence type="ECO:0000313" key="7">
    <source>
        <dbReference type="EMBL" id="EEC00910.1"/>
    </source>
</evidence>
<dbReference type="GO" id="GO:0033290">
    <property type="term" value="C:eukaryotic 48S preinitiation complex"/>
    <property type="evidence" value="ECO:0007669"/>
    <property type="project" value="UniProtKB-UniRule"/>
</dbReference>
<feature type="domain" description="MPN" evidence="6">
    <location>
        <begin position="83"/>
        <end position="213"/>
    </location>
</feature>
<dbReference type="FunFam" id="3.40.140.10:FF:000014">
    <property type="entry name" value="Eukaryotic translation initiation factor 3 subunit F"/>
    <property type="match status" value="1"/>
</dbReference>
<evidence type="ECO:0000313" key="8">
    <source>
        <dbReference type="EnsemblMetazoa" id="ISCW001816-PA"/>
    </source>
</evidence>
<dbReference type="GO" id="GO:0071541">
    <property type="term" value="C:eukaryotic translation initiation factor 3 complex, eIF3m"/>
    <property type="evidence" value="ECO:0000318"/>
    <property type="project" value="GO_Central"/>
</dbReference>
<comment type="function">
    <text evidence="4">Deubiquitinates activated NOTCH1, promoting its nuclear import, thereby acting as a positive regulator of Notch signaling.</text>
</comment>
<evidence type="ECO:0000256" key="2">
    <source>
        <dbReference type="ARBA" id="ARBA00022540"/>
    </source>
</evidence>
<dbReference type="FunCoup" id="B7P2T8">
    <property type="interactions" value="1731"/>
</dbReference>
<dbReference type="CDD" id="cd08064">
    <property type="entry name" value="MPN_eIF3f"/>
    <property type="match status" value="1"/>
</dbReference>
<dbReference type="GO" id="GO:0031369">
    <property type="term" value="F:translation initiation factor binding"/>
    <property type="evidence" value="ECO:0000318"/>
    <property type="project" value="GO_Central"/>
</dbReference>
<keyword evidence="2 5" id="KW-0396">Initiation factor</keyword>
<dbReference type="OrthoDB" id="25498at2759"/>
<dbReference type="Pfam" id="PF01398">
    <property type="entry name" value="JAB"/>
    <property type="match status" value="1"/>
</dbReference>
<dbReference type="GO" id="GO:0008237">
    <property type="term" value="F:metallopeptidase activity"/>
    <property type="evidence" value="ECO:0007669"/>
    <property type="project" value="InterPro"/>
</dbReference>
<dbReference type="Gene3D" id="3.40.140.10">
    <property type="entry name" value="Cytidine Deaminase, domain 2"/>
    <property type="match status" value="1"/>
</dbReference>
<dbReference type="InterPro" id="IPR000555">
    <property type="entry name" value="JAMM/MPN+_dom"/>
</dbReference>
<comment type="subcellular location">
    <subcellularLocation>
        <location evidence="5">Cytoplasm</location>
    </subcellularLocation>
</comment>
<name>B7P2T8_IXOSC</name>
<dbReference type="GO" id="GO:0101005">
    <property type="term" value="F:deubiquitinase activity"/>
    <property type="evidence" value="ECO:0007669"/>
    <property type="project" value="UniProtKB-ARBA"/>
</dbReference>
<dbReference type="InterPro" id="IPR027531">
    <property type="entry name" value="eIF3f"/>
</dbReference>
<keyword evidence="3 5" id="KW-0648">Protein biosynthesis</keyword>
<dbReference type="EnsemblMetazoa" id="ISCW001816-RA">
    <property type="protein sequence ID" value="ISCW001816-PA"/>
    <property type="gene ID" value="ISCW001816"/>
</dbReference>
<comment type="subunit">
    <text evidence="5">Component of the eukaryotic translation initiation factor 3 (eIF-3) complex.</text>
</comment>
<dbReference type="Proteomes" id="UP000001555">
    <property type="component" value="Unassembled WGS sequence"/>
</dbReference>
<dbReference type="PANTHER" id="PTHR10540">
    <property type="entry name" value="EUKARYOTIC TRANSLATION INITIATION FACTOR 3 SUBUNIT F-RELATED"/>
    <property type="match status" value="1"/>
</dbReference>
<evidence type="ECO:0000256" key="1">
    <source>
        <dbReference type="ARBA" id="ARBA00022490"/>
    </source>
</evidence>
<dbReference type="GO" id="GO:0016282">
    <property type="term" value="C:eukaryotic 43S preinitiation complex"/>
    <property type="evidence" value="ECO:0007669"/>
    <property type="project" value="UniProtKB-UniRule"/>
</dbReference>
<keyword evidence="10" id="KW-1267">Proteomics identification</keyword>
<evidence type="ECO:0007829" key="10">
    <source>
        <dbReference type="PeptideAtlas" id="B7P2T8"/>
    </source>
</evidence>
<dbReference type="VEuPathDB" id="VectorBase:ISCP_006808"/>
<dbReference type="GO" id="GO:0001732">
    <property type="term" value="P:formation of cytoplasmic translation initiation complex"/>
    <property type="evidence" value="ECO:0007669"/>
    <property type="project" value="UniProtKB-UniRule"/>
</dbReference>
<protein>
    <recommendedName>
        <fullName evidence="5">Eukaryotic translation initiation factor 3 subunit F</fullName>
        <shortName evidence="5">eIF3f</shortName>
    </recommendedName>
    <alternativeName>
        <fullName evidence="5">Eukaryotic translation initiation factor 3 subunit 5</fullName>
    </alternativeName>
</protein>
<dbReference type="VEuPathDB" id="VectorBase:ISCI001816"/>
<evidence type="ECO:0000313" key="9">
    <source>
        <dbReference type="Proteomes" id="UP000001555"/>
    </source>
</evidence>
<reference evidence="8" key="2">
    <citation type="submission" date="2020-05" db="UniProtKB">
        <authorList>
            <consortium name="EnsemblMetazoa"/>
        </authorList>
    </citation>
    <scope>IDENTIFICATION</scope>
    <source>
        <strain evidence="8">wikel</strain>
    </source>
</reference>
<evidence type="ECO:0000259" key="6">
    <source>
        <dbReference type="PROSITE" id="PS50249"/>
    </source>
</evidence>
<dbReference type="VEuPathDB" id="VectorBase:ISCW001816"/>
<dbReference type="InParanoid" id="B7P2T8"/>
<dbReference type="GO" id="GO:0006413">
    <property type="term" value="P:translational initiation"/>
    <property type="evidence" value="ECO:0000318"/>
    <property type="project" value="GO_Central"/>
</dbReference>
<dbReference type="PaxDb" id="6945-B7P2T8"/>
<dbReference type="STRING" id="6945.B7P2T8"/>
<dbReference type="EMBL" id="ABJB010605774">
    <property type="status" value="NOT_ANNOTATED_CDS"/>
    <property type="molecule type" value="Genomic_DNA"/>
</dbReference>
<dbReference type="SMART" id="SM00232">
    <property type="entry name" value="JAB_MPN"/>
    <property type="match status" value="1"/>
</dbReference>
<dbReference type="EMBL" id="DS624571">
    <property type="protein sequence ID" value="EEC00910.1"/>
    <property type="molecule type" value="Genomic_DNA"/>
</dbReference>
<proteinExistence type="evidence at protein level"/>
<dbReference type="HOGENOM" id="CLU_027018_0_1_1"/>
<comment type="similarity">
    <text evidence="5">Belongs to the eIF-3 subunit F family.</text>
</comment>
<keyword evidence="1 5" id="KW-0963">Cytoplasm</keyword>
<dbReference type="PANTHER" id="PTHR10540:SF6">
    <property type="entry name" value="EUKARYOTIC TRANSLATION INITIATION FACTOR 3 SUBUNIT F"/>
    <property type="match status" value="1"/>
</dbReference>